<dbReference type="AlphaFoldDB" id="A0A9D2C8Y4"/>
<protein>
    <submittedName>
        <fullName evidence="2">DUF3093 domain-containing protein</fullName>
    </submittedName>
</protein>
<evidence type="ECO:0000313" key="3">
    <source>
        <dbReference type="Proteomes" id="UP000824005"/>
    </source>
</evidence>
<feature type="transmembrane region" description="Helical" evidence="1">
    <location>
        <begin position="12"/>
        <end position="32"/>
    </location>
</feature>
<dbReference type="Pfam" id="PF11292">
    <property type="entry name" value="DUF3093"/>
    <property type="match status" value="1"/>
</dbReference>
<name>A0A9D2C8Y4_9MICO</name>
<keyword evidence="1" id="KW-0812">Transmembrane</keyword>
<dbReference type="EMBL" id="DXDC01000157">
    <property type="protein sequence ID" value="HIY65702.1"/>
    <property type="molecule type" value="Genomic_DNA"/>
</dbReference>
<accession>A0A9D2C8Y4</accession>
<reference evidence="2" key="2">
    <citation type="submission" date="2021-04" db="EMBL/GenBank/DDBJ databases">
        <authorList>
            <person name="Gilroy R."/>
        </authorList>
    </citation>
    <scope>NUCLEOTIDE SEQUENCE</scope>
    <source>
        <strain evidence="2">ChiGjej1B1-98</strain>
    </source>
</reference>
<evidence type="ECO:0000256" key="1">
    <source>
        <dbReference type="SAM" id="Phobius"/>
    </source>
</evidence>
<gene>
    <name evidence="2" type="ORF">H9830_05430</name>
</gene>
<keyword evidence="1" id="KW-0472">Membrane</keyword>
<dbReference type="InterPro" id="IPR021443">
    <property type="entry name" value="DUF3093"/>
</dbReference>
<comment type="caution">
    <text evidence="2">The sequence shown here is derived from an EMBL/GenBank/DDBJ whole genome shotgun (WGS) entry which is preliminary data.</text>
</comment>
<sequence>MHCYRERVTPPLWGFLLTALLIPASLIIFLPINPQLGWVFAVILVGASCLGLFFAAPTVIVENGTLRAGRASIPVSELGECSALTGDAAKHALGIGFEPSAYHSTSAWQRKLVMAEVIDEHDPAPYWLISTKRPDRLLAAIEANRQSSAERRS</sequence>
<dbReference type="Proteomes" id="UP000824005">
    <property type="component" value="Unassembled WGS sequence"/>
</dbReference>
<feature type="transmembrane region" description="Helical" evidence="1">
    <location>
        <begin position="38"/>
        <end position="61"/>
    </location>
</feature>
<evidence type="ECO:0000313" key="2">
    <source>
        <dbReference type="EMBL" id="HIY65702.1"/>
    </source>
</evidence>
<organism evidence="2 3">
    <name type="scientific">Candidatus Agrococcus pullicola</name>
    <dbReference type="NCBI Taxonomy" id="2838429"/>
    <lineage>
        <taxon>Bacteria</taxon>
        <taxon>Bacillati</taxon>
        <taxon>Actinomycetota</taxon>
        <taxon>Actinomycetes</taxon>
        <taxon>Micrococcales</taxon>
        <taxon>Microbacteriaceae</taxon>
        <taxon>Agrococcus</taxon>
    </lineage>
</organism>
<proteinExistence type="predicted"/>
<reference evidence="2" key="1">
    <citation type="journal article" date="2021" name="PeerJ">
        <title>Extensive microbial diversity within the chicken gut microbiome revealed by metagenomics and culture.</title>
        <authorList>
            <person name="Gilroy R."/>
            <person name="Ravi A."/>
            <person name="Getino M."/>
            <person name="Pursley I."/>
            <person name="Horton D.L."/>
            <person name="Alikhan N.F."/>
            <person name="Baker D."/>
            <person name="Gharbi K."/>
            <person name="Hall N."/>
            <person name="Watson M."/>
            <person name="Adriaenssens E.M."/>
            <person name="Foster-Nyarko E."/>
            <person name="Jarju S."/>
            <person name="Secka A."/>
            <person name="Antonio M."/>
            <person name="Oren A."/>
            <person name="Chaudhuri R.R."/>
            <person name="La Ragione R."/>
            <person name="Hildebrand F."/>
            <person name="Pallen M.J."/>
        </authorList>
    </citation>
    <scope>NUCLEOTIDE SEQUENCE</scope>
    <source>
        <strain evidence="2">ChiGjej1B1-98</strain>
    </source>
</reference>
<keyword evidence="1" id="KW-1133">Transmembrane helix</keyword>